<proteinExistence type="predicted"/>
<feature type="transmembrane region" description="Helical" evidence="1">
    <location>
        <begin position="28"/>
        <end position="46"/>
    </location>
</feature>
<keyword evidence="1" id="KW-0472">Membrane</keyword>
<protein>
    <submittedName>
        <fullName evidence="2">Uncharacterized protein</fullName>
    </submittedName>
</protein>
<name>A0A382XVF9_9ZZZZ</name>
<reference evidence="2" key="1">
    <citation type="submission" date="2018-05" db="EMBL/GenBank/DDBJ databases">
        <authorList>
            <person name="Lanie J.A."/>
            <person name="Ng W.-L."/>
            <person name="Kazmierczak K.M."/>
            <person name="Andrzejewski T.M."/>
            <person name="Davidsen T.M."/>
            <person name="Wayne K.J."/>
            <person name="Tettelin H."/>
            <person name="Glass J.I."/>
            <person name="Rusch D."/>
            <person name="Podicherti R."/>
            <person name="Tsui H.-C.T."/>
            <person name="Winkler M.E."/>
        </authorList>
    </citation>
    <scope>NUCLEOTIDE SEQUENCE</scope>
</reference>
<gene>
    <name evidence="2" type="ORF">METZ01_LOCUS427673</name>
</gene>
<evidence type="ECO:0000256" key="1">
    <source>
        <dbReference type="SAM" id="Phobius"/>
    </source>
</evidence>
<organism evidence="2">
    <name type="scientific">marine metagenome</name>
    <dbReference type="NCBI Taxonomy" id="408172"/>
    <lineage>
        <taxon>unclassified sequences</taxon>
        <taxon>metagenomes</taxon>
        <taxon>ecological metagenomes</taxon>
    </lineage>
</organism>
<dbReference type="EMBL" id="UINC01170665">
    <property type="protein sequence ID" value="SVD74819.1"/>
    <property type="molecule type" value="Genomic_DNA"/>
</dbReference>
<sequence>MNKIWYGIGDFFEYIFDFMPAIGNKINYFYVFVIITFLIVWTSKMIQHNKE</sequence>
<accession>A0A382XVF9</accession>
<keyword evidence="1" id="KW-0812">Transmembrane</keyword>
<evidence type="ECO:0000313" key="2">
    <source>
        <dbReference type="EMBL" id="SVD74819.1"/>
    </source>
</evidence>
<keyword evidence="1" id="KW-1133">Transmembrane helix</keyword>
<dbReference type="AlphaFoldDB" id="A0A382XVF9"/>